<gene>
    <name evidence="2" type="ORF">Tco_0860155</name>
</gene>
<dbReference type="Gene3D" id="3.10.20.90">
    <property type="entry name" value="Phosphatidylinositol 3-kinase Catalytic Subunit, Chain A, domain 1"/>
    <property type="match status" value="1"/>
</dbReference>
<dbReference type="PROSITE" id="PS50053">
    <property type="entry name" value="UBIQUITIN_2"/>
    <property type="match status" value="1"/>
</dbReference>
<sequence>MVKNLMGCLDRHAYAFRCLSLEDLCSAATSPNGLHLQQLIYNGKKMRNAETLSAFGLTDGDLVMMVLADEEKAKAIAFDEINKTPEENKRGLTIATPHVAKKIVRKLDVLHGHATNLSACKTAVVIRRCWPVVCRLEEGKVDDYMHELMMWLEKPTRLAQLATKGNLEEVSLERSQVRVST</sequence>
<dbReference type="Proteomes" id="UP001151760">
    <property type="component" value="Unassembled WGS sequence"/>
</dbReference>
<name>A0ABQ5BHW9_9ASTR</name>
<reference evidence="2" key="1">
    <citation type="journal article" date="2022" name="Int. J. Mol. Sci.">
        <title>Draft Genome of Tanacetum Coccineum: Genomic Comparison of Closely Related Tanacetum-Family Plants.</title>
        <authorList>
            <person name="Yamashiro T."/>
            <person name="Shiraishi A."/>
            <person name="Nakayama K."/>
            <person name="Satake H."/>
        </authorList>
    </citation>
    <scope>NUCLEOTIDE SEQUENCE</scope>
</reference>
<keyword evidence="2" id="KW-0251">Elongation factor</keyword>
<dbReference type="EMBL" id="BQNB010013203">
    <property type="protein sequence ID" value="GJT13113.1"/>
    <property type="molecule type" value="Genomic_DNA"/>
</dbReference>
<feature type="domain" description="Ubiquitin-like" evidence="1">
    <location>
        <begin position="37"/>
        <end position="67"/>
    </location>
</feature>
<protein>
    <submittedName>
        <fullName evidence="2">Elongation factor Tu, mitochondrial</fullName>
    </submittedName>
</protein>
<evidence type="ECO:0000313" key="2">
    <source>
        <dbReference type="EMBL" id="GJT13113.1"/>
    </source>
</evidence>
<evidence type="ECO:0000259" key="1">
    <source>
        <dbReference type="PROSITE" id="PS50053"/>
    </source>
</evidence>
<organism evidence="2 3">
    <name type="scientific">Tanacetum coccineum</name>
    <dbReference type="NCBI Taxonomy" id="301880"/>
    <lineage>
        <taxon>Eukaryota</taxon>
        <taxon>Viridiplantae</taxon>
        <taxon>Streptophyta</taxon>
        <taxon>Embryophyta</taxon>
        <taxon>Tracheophyta</taxon>
        <taxon>Spermatophyta</taxon>
        <taxon>Magnoliopsida</taxon>
        <taxon>eudicotyledons</taxon>
        <taxon>Gunneridae</taxon>
        <taxon>Pentapetalae</taxon>
        <taxon>asterids</taxon>
        <taxon>campanulids</taxon>
        <taxon>Asterales</taxon>
        <taxon>Asteraceae</taxon>
        <taxon>Asteroideae</taxon>
        <taxon>Anthemideae</taxon>
        <taxon>Anthemidinae</taxon>
        <taxon>Tanacetum</taxon>
    </lineage>
</organism>
<dbReference type="InterPro" id="IPR029071">
    <property type="entry name" value="Ubiquitin-like_domsf"/>
</dbReference>
<proteinExistence type="predicted"/>
<dbReference type="InterPro" id="IPR000626">
    <property type="entry name" value="Ubiquitin-like_dom"/>
</dbReference>
<dbReference type="SUPFAM" id="SSF54236">
    <property type="entry name" value="Ubiquitin-like"/>
    <property type="match status" value="1"/>
</dbReference>
<keyword evidence="3" id="KW-1185">Reference proteome</keyword>
<dbReference type="CDD" id="cd17039">
    <property type="entry name" value="Ubl_ubiquitin_like"/>
    <property type="match status" value="1"/>
</dbReference>
<accession>A0ABQ5BHW9</accession>
<comment type="caution">
    <text evidence="2">The sequence shown here is derived from an EMBL/GenBank/DDBJ whole genome shotgun (WGS) entry which is preliminary data.</text>
</comment>
<reference evidence="2" key="2">
    <citation type="submission" date="2022-01" db="EMBL/GenBank/DDBJ databases">
        <authorList>
            <person name="Yamashiro T."/>
            <person name="Shiraishi A."/>
            <person name="Satake H."/>
            <person name="Nakayama K."/>
        </authorList>
    </citation>
    <scope>NUCLEOTIDE SEQUENCE</scope>
</reference>
<keyword evidence="2" id="KW-0648">Protein biosynthesis</keyword>
<dbReference type="GO" id="GO:0003746">
    <property type="term" value="F:translation elongation factor activity"/>
    <property type="evidence" value="ECO:0007669"/>
    <property type="project" value="UniProtKB-KW"/>
</dbReference>
<evidence type="ECO:0000313" key="3">
    <source>
        <dbReference type="Proteomes" id="UP001151760"/>
    </source>
</evidence>